<evidence type="ECO:0000313" key="2">
    <source>
        <dbReference type="EMBL" id="PWA56138.1"/>
    </source>
</evidence>
<dbReference type="PANTHER" id="PTHR37732:SF2">
    <property type="entry name" value="SEED MATURATION PROTEIN 1"/>
    <property type="match status" value="1"/>
</dbReference>
<dbReference type="OrthoDB" id="1653447at2759"/>
<dbReference type="PANTHER" id="PTHR37732">
    <property type="entry name" value="OS08G0104400 PROTEIN"/>
    <property type="match status" value="1"/>
</dbReference>
<dbReference type="GO" id="GO:0010162">
    <property type="term" value="P:seed dormancy process"/>
    <property type="evidence" value="ECO:0007669"/>
    <property type="project" value="InterPro"/>
</dbReference>
<evidence type="ECO:0000313" key="3">
    <source>
        <dbReference type="Proteomes" id="UP000245207"/>
    </source>
</evidence>
<organism evidence="2 3">
    <name type="scientific">Artemisia annua</name>
    <name type="common">Sweet wormwood</name>
    <dbReference type="NCBI Taxonomy" id="35608"/>
    <lineage>
        <taxon>Eukaryota</taxon>
        <taxon>Viridiplantae</taxon>
        <taxon>Streptophyta</taxon>
        <taxon>Embryophyta</taxon>
        <taxon>Tracheophyta</taxon>
        <taxon>Spermatophyta</taxon>
        <taxon>Magnoliopsida</taxon>
        <taxon>eudicotyledons</taxon>
        <taxon>Gunneridae</taxon>
        <taxon>Pentapetalae</taxon>
        <taxon>asterids</taxon>
        <taxon>campanulids</taxon>
        <taxon>Asterales</taxon>
        <taxon>Asteraceae</taxon>
        <taxon>Asteroideae</taxon>
        <taxon>Anthemideae</taxon>
        <taxon>Artemisiinae</taxon>
        <taxon>Artemisia</taxon>
    </lineage>
</organism>
<dbReference type="AlphaFoldDB" id="A0A2U1M4H0"/>
<dbReference type="InterPro" id="IPR044984">
    <property type="entry name" value="SMP1"/>
</dbReference>
<feature type="region of interest" description="Disordered" evidence="1">
    <location>
        <begin position="51"/>
        <end position="83"/>
    </location>
</feature>
<feature type="compositionally biased region" description="Polar residues" evidence="1">
    <location>
        <begin position="68"/>
        <end position="83"/>
    </location>
</feature>
<reference evidence="2 3" key="1">
    <citation type="journal article" date="2018" name="Mol. Plant">
        <title>The genome of Artemisia annua provides insight into the evolution of Asteraceae family and artemisinin biosynthesis.</title>
        <authorList>
            <person name="Shen Q."/>
            <person name="Zhang L."/>
            <person name="Liao Z."/>
            <person name="Wang S."/>
            <person name="Yan T."/>
            <person name="Shi P."/>
            <person name="Liu M."/>
            <person name="Fu X."/>
            <person name="Pan Q."/>
            <person name="Wang Y."/>
            <person name="Lv Z."/>
            <person name="Lu X."/>
            <person name="Zhang F."/>
            <person name="Jiang W."/>
            <person name="Ma Y."/>
            <person name="Chen M."/>
            <person name="Hao X."/>
            <person name="Li L."/>
            <person name="Tang Y."/>
            <person name="Lv G."/>
            <person name="Zhou Y."/>
            <person name="Sun X."/>
            <person name="Brodelius P.E."/>
            <person name="Rose J.K.C."/>
            <person name="Tang K."/>
        </authorList>
    </citation>
    <scope>NUCLEOTIDE SEQUENCE [LARGE SCALE GENOMIC DNA]</scope>
    <source>
        <strain evidence="3">cv. Huhao1</strain>
        <tissue evidence="2">Leaf</tissue>
    </source>
</reference>
<dbReference type="EMBL" id="PKPP01006556">
    <property type="protein sequence ID" value="PWA56138.1"/>
    <property type="molecule type" value="Genomic_DNA"/>
</dbReference>
<feature type="region of interest" description="Disordered" evidence="1">
    <location>
        <begin position="1"/>
        <end position="24"/>
    </location>
</feature>
<comment type="caution">
    <text evidence="2">The sequence shown here is derived from an EMBL/GenBank/DDBJ whole genome shotgun (WGS) entry which is preliminary data.</text>
</comment>
<accession>A0A2U1M4H0</accession>
<keyword evidence="3" id="KW-1185">Reference proteome</keyword>
<name>A0A2U1M4H0_ARTAN</name>
<gene>
    <name evidence="2" type="ORF">CTI12_AA421810</name>
</gene>
<protein>
    <submittedName>
        <fullName evidence="2">Uncharacterized protein</fullName>
    </submittedName>
</protein>
<evidence type="ECO:0000256" key="1">
    <source>
        <dbReference type="SAM" id="MobiDB-lite"/>
    </source>
</evidence>
<dbReference type="STRING" id="35608.A0A2U1M4H0"/>
<sequence length="83" mass="9124">MAKNKDDIKCGTARPRLSEFESSREGYVAGTPLEGGLIAEPERVDLFSAAHNISYQQQQQQKKDVSENKQTGESTAARQPTAK</sequence>
<dbReference type="Proteomes" id="UP000245207">
    <property type="component" value="Unassembled WGS sequence"/>
</dbReference>
<proteinExistence type="predicted"/>